<keyword evidence="2" id="KW-0812">Transmembrane</keyword>
<evidence type="ECO:0000313" key="3">
    <source>
        <dbReference type="EMBL" id="MFC0533908.1"/>
    </source>
</evidence>
<gene>
    <name evidence="3" type="ORF">ACFFIA_40535</name>
</gene>
<reference evidence="3 4" key="1">
    <citation type="submission" date="2024-09" db="EMBL/GenBank/DDBJ databases">
        <authorList>
            <person name="Sun Q."/>
            <person name="Mori K."/>
        </authorList>
    </citation>
    <scope>NUCLEOTIDE SEQUENCE [LARGE SCALE GENOMIC DNA]</scope>
    <source>
        <strain evidence="3 4">TBRC 3947</strain>
    </source>
</reference>
<protein>
    <submittedName>
        <fullName evidence="3">DUF4191 domain-containing protein</fullName>
    </submittedName>
</protein>
<dbReference type="Pfam" id="PF13829">
    <property type="entry name" value="DUF4191"/>
    <property type="match status" value="1"/>
</dbReference>
<evidence type="ECO:0000313" key="4">
    <source>
        <dbReference type="Proteomes" id="UP001589867"/>
    </source>
</evidence>
<feature type="transmembrane region" description="Helical" evidence="2">
    <location>
        <begin position="57"/>
        <end position="75"/>
    </location>
</feature>
<comment type="caution">
    <text evidence="3">The sequence shown here is derived from an EMBL/GenBank/DDBJ whole genome shotgun (WGS) entry which is preliminary data.</text>
</comment>
<dbReference type="Proteomes" id="UP001589867">
    <property type="component" value="Unassembled WGS sequence"/>
</dbReference>
<dbReference type="EMBL" id="JBHLUH010000091">
    <property type="protein sequence ID" value="MFC0533908.1"/>
    <property type="molecule type" value="Genomic_DNA"/>
</dbReference>
<keyword evidence="2" id="KW-0472">Membrane</keyword>
<dbReference type="InterPro" id="IPR025445">
    <property type="entry name" value="DUF4191"/>
</dbReference>
<evidence type="ECO:0000256" key="1">
    <source>
        <dbReference type="SAM" id="MobiDB-lite"/>
    </source>
</evidence>
<proteinExistence type="predicted"/>
<keyword evidence="4" id="KW-1185">Reference proteome</keyword>
<accession>A0ABV6MHU5</accession>
<feature type="transmembrane region" description="Helical" evidence="2">
    <location>
        <begin position="30"/>
        <end position="51"/>
    </location>
</feature>
<sequence length="229" mass="25284">MAKPEEKVSFRQRLKQIGMVFSFTAKRDKWFAPLVAGAVLIPLALTVVAVITWGWLWLPVGILLTLLAVLIVLNVRSNAAMMNAAEGQPGAAAQLVENMRGDWRVTTAMSSTTQMDMVHLVLGRPGVILLAEGNPQRVRSLLGQEKRRLSKVIGNAPMYDYIVGTGEEDLSIRKLRSTLLRLPRNLTGKDVNALDKRLSALTARPQIPKGAIPKNMRPPKGAFRQMRGR</sequence>
<feature type="region of interest" description="Disordered" evidence="1">
    <location>
        <begin position="208"/>
        <end position="229"/>
    </location>
</feature>
<keyword evidence="2" id="KW-1133">Transmembrane helix</keyword>
<dbReference type="RefSeq" id="WP_377262072.1">
    <property type="nucleotide sequence ID" value="NZ_JBHLUH010000091.1"/>
</dbReference>
<name>A0ABV6MHU5_9ACTN</name>
<organism evidence="3 4">
    <name type="scientific">Phytohabitans kaempferiae</name>
    <dbReference type="NCBI Taxonomy" id="1620943"/>
    <lineage>
        <taxon>Bacteria</taxon>
        <taxon>Bacillati</taxon>
        <taxon>Actinomycetota</taxon>
        <taxon>Actinomycetes</taxon>
        <taxon>Micromonosporales</taxon>
        <taxon>Micromonosporaceae</taxon>
    </lineage>
</organism>
<evidence type="ECO:0000256" key="2">
    <source>
        <dbReference type="SAM" id="Phobius"/>
    </source>
</evidence>